<keyword evidence="5 8" id="KW-0863">Zinc-finger</keyword>
<dbReference type="PANTHER" id="PTHR22937">
    <property type="entry name" value="E3 UBIQUITIN-PROTEIN LIGASE RNF165"/>
    <property type="match status" value="1"/>
</dbReference>
<dbReference type="SMART" id="SM00184">
    <property type="entry name" value="RING"/>
    <property type="match status" value="1"/>
</dbReference>
<dbReference type="Gene3D" id="3.30.40.10">
    <property type="entry name" value="Zinc/RING finger domain, C3HC4 (zinc finger)"/>
    <property type="match status" value="1"/>
</dbReference>
<evidence type="ECO:0000259" key="9">
    <source>
        <dbReference type="PROSITE" id="PS50089"/>
    </source>
</evidence>
<evidence type="ECO:0000256" key="2">
    <source>
        <dbReference type="ARBA" id="ARBA00012483"/>
    </source>
</evidence>
<gene>
    <name evidence="10" type="ORF">OSB04_025846</name>
</gene>
<dbReference type="Pfam" id="PF13639">
    <property type="entry name" value="zf-RING_2"/>
    <property type="match status" value="1"/>
</dbReference>
<dbReference type="GO" id="GO:0061630">
    <property type="term" value="F:ubiquitin protein ligase activity"/>
    <property type="evidence" value="ECO:0007669"/>
    <property type="project" value="UniProtKB-EC"/>
</dbReference>
<evidence type="ECO:0000256" key="5">
    <source>
        <dbReference type="ARBA" id="ARBA00022771"/>
    </source>
</evidence>
<keyword evidence="7" id="KW-0862">Zinc</keyword>
<dbReference type="InterPro" id="IPR013083">
    <property type="entry name" value="Znf_RING/FYVE/PHD"/>
</dbReference>
<protein>
    <recommendedName>
        <fullName evidence="2">RING-type E3 ubiquitin transferase</fullName>
        <ecNumber evidence="2">2.3.2.27</ecNumber>
    </recommendedName>
</protein>
<reference evidence="10" key="1">
    <citation type="submission" date="2023-03" db="EMBL/GenBank/DDBJ databases">
        <title>Chromosome-scale reference genome and RAD-based genetic map of yellow starthistle (Centaurea solstitialis) reveal putative structural variation and QTLs associated with invader traits.</title>
        <authorList>
            <person name="Reatini B."/>
            <person name="Cang F.A."/>
            <person name="Jiang Q."/>
            <person name="Mckibben M.T.W."/>
            <person name="Barker M.S."/>
            <person name="Rieseberg L.H."/>
            <person name="Dlugosch K.M."/>
        </authorList>
    </citation>
    <scope>NUCLEOTIDE SEQUENCE</scope>
    <source>
        <strain evidence="10">CAN-66</strain>
        <tissue evidence="10">Leaf</tissue>
    </source>
</reference>
<dbReference type="AlphaFoldDB" id="A0AA38WDH1"/>
<dbReference type="EC" id="2.3.2.27" evidence="2"/>
<dbReference type="SUPFAM" id="SSF57850">
    <property type="entry name" value="RING/U-box"/>
    <property type="match status" value="1"/>
</dbReference>
<feature type="domain" description="RING-type" evidence="9">
    <location>
        <begin position="133"/>
        <end position="175"/>
    </location>
</feature>
<dbReference type="PROSITE" id="PS50089">
    <property type="entry name" value="ZF_RING_2"/>
    <property type="match status" value="1"/>
</dbReference>
<dbReference type="EMBL" id="JARYMX010000006">
    <property type="protein sequence ID" value="KAJ9546139.1"/>
    <property type="molecule type" value="Genomic_DNA"/>
</dbReference>
<evidence type="ECO:0000313" key="10">
    <source>
        <dbReference type="EMBL" id="KAJ9546139.1"/>
    </source>
</evidence>
<dbReference type="PANTHER" id="PTHR22937:SF65">
    <property type="entry name" value="E3 UBIQUITIN-PROTEIN LIGASE ARK2C"/>
    <property type="match status" value="1"/>
</dbReference>
<keyword evidence="3" id="KW-0808">Transferase</keyword>
<dbReference type="InterPro" id="IPR001841">
    <property type="entry name" value="Znf_RING"/>
</dbReference>
<evidence type="ECO:0000256" key="8">
    <source>
        <dbReference type="PROSITE-ProRule" id="PRU00175"/>
    </source>
</evidence>
<dbReference type="Proteomes" id="UP001172457">
    <property type="component" value="Chromosome 6"/>
</dbReference>
<comment type="catalytic activity">
    <reaction evidence="1">
        <text>S-ubiquitinyl-[E2 ubiquitin-conjugating enzyme]-L-cysteine + [acceptor protein]-L-lysine = [E2 ubiquitin-conjugating enzyme]-L-cysteine + N(6)-ubiquitinyl-[acceptor protein]-L-lysine.</text>
        <dbReference type="EC" id="2.3.2.27"/>
    </reaction>
</comment>
<evidence type="ECO:0000256" key="3">
    <source>
        <dbReference type="ARBA" id="ARBA00022679"/>
    </source>
</evidence>
<sequence>MDELNVLDLTKPLRGWSSTPFIFQHCVCGIKIHAYSAYATLHDNFDPQTLTQSLQRLRPLRYPYTWYVYLRVAIVVNIHDLQAFHQIHPHHHSYQPVPRQSCGLEKLTKNQIYSYLKISRYHEEEKEEESEICEVCHAEFEKNEMIARLQLCEHRFHLECVMELLLSKNECPLCKRPAL</sequence>
<keyword evidence="4" id="KW-0479">Metal-binding</keyword>
<dbReference type="GO" id="GO:0008270">
    <property type="term" value="F:zinc ion binding"/>
    <property type="evidence" value="ECO:0007669"/>
    <property type="project" value="UniProtKB-KW"/>
</dbReference>
<keyword evidence="11" id="KW-1185">Reference proteome</keyword>
<name>A0AA38WDH1_9ASTR</name>
<evidence type="ECO:0000256" key="7">
    <source>
        <dbReference type="ARBA" id="ARBA00022833"/>
    </source>
</evidence>
<evidence type="ECO:0000256" key="4">
    <source>
        <dbReference type="ARBA" id="ARBA00022723"/>
    </source>
</evidence>
<comment type="caution">
    <text evidence="10">The sequence shown here is derived from an EMBL/GenBank/DDBJ whole genome shotgun (WGS) entry which is preliminary data.</text>
</comment>
<dbReference type="InterPro" id="IPR045191">
    <property type="entry name" value="MBR1/2-like"/>
</dbReference>
<keyword evidence="6" id="KW-0833">Ubl conjugation pathway</keyword>
<proteinExistence type="predicted"/>
<organism evidence="10 11">
    <name type="scientific">Centaurea solstitialis</name>
    <name type="common">yellow star-thistle</name>
    <dbReference type="NCBI Taxonomy" id="347529"/>
    <lineage>
        <taxon>Eukaryota</taxon>
        <taxon>Viridiplantae</taxon>
        <taxon>Streptophyta</taxon>
        <taxon>Embryophyta</taxon>
        <taxon>Tracheophyta</taxon>
        <taxon>Spermatophyta</taxon>
        <taxon>Magnoliopsida</taxon>
        <taxon>eudicotyledons</taxon>
        <taxon>Gunneridae</taxon>
        <taxon>Pentapetalae</taxon>
        <taxon>asterids</taxon>
        <taxon>campanulids</taxon>
        <taxon>Asterales</taxon>
        <taxon>Asteraceae</taxon>
        <taxon>Carduoideae</taxon>
        <taxon>Cardueae</taxon>
        <taxon>Centaureinae</taxon>
        <taxon>Centaurea</taxon>
    </lineage>
</organism>
<evidence type="ECO:0000313" key="11">
    <source>
        <dbReference type="Proteomes" id="UP001172457"/>
    </source>
</evidence>
<evidence type="ECO:0000256" key="6">
    <source>
        <dbReference type="ARBA" id="ARBA00022786"/>
    </source>
</evidence>
<evidence type="ECO:0000256" key="1">
    <source>
        <dbReference type="ARBA" id="ARBA00000900"/>
    </source>
</evidence>
<accession>A0AA38WDH1</accession>